<keyword evidence="1" id="KW-0812">Transmembrane</keyword>
<feature type="transmembrane region" description="Helical" evidence="1">
    <location>
        <begin position="224"/>
        <end position="244"/>
    </location>
</feature>
<dbReference type="PANTHER" id="PTHR32100">
    <property type="entry name" value="OMEGA-6 FATTY ACID DESATURASE, CHLOROPLASTIC"/>
    <property type="match status" value="1"/>
</dbReference>
<feature type="transmembrane region" description="Helical" evidence="1">
    <location>
        <begin position="29"/>
        <end position="49"/>
    </location>
</feature>
<dbReference type="EMBL" id="QGKL01000026">
    <property type="protein sequence ID" value="PWQ96750.1"/>
    <property type="molecule type" value="Genomic_DNA"/>
</dbReference>
<dbReference type="InterPro" id="IPR005804">
    <property type="entry name" value="FA_desaturase_dom"/>
</dbReference>
<comment type="caution">
    <text evidence="3">The sequence shown here is derived from an EMBL/GenBank/DDBJ whole genome shotgun (WGS) entry which is preliminary data.</text>
</comment>
<evidence type="ECO:0000313" key="4">
    <source>
        <dbReference type="Proteomes" id="UP000245506"/>
    </source>
</evidence>
<dbReference type="Pfam" id="PF00487">
    <property type="entry name" value="FA_desaturase"/>
    <property type="match status" value="1"/>
</dbReference>
<keyword evidence="4" id="KW-1185">Reference proteome</keyword>
<keyword evidence="1" id="KW-0472">Membrane</keyword>
<gene>
    <name evidence="3" type="ORF">DKT75_08240</name>
</gene>
<reference evidence="3 4" key="1">
    <citation type="submission" date="2018-05" db="EMBL/GenBank/DDBJ databases">
        <title>Leucothrix arctica sp. nov., isolated from Arctic seawater.</title>
        <authorList>
            <person name="Choi A."/>
            <person name="Baek K."/>
        </authorList>
    </citation>
    <scope>NUCLEOTIDE SEQUENCE [LARGE SCALE GENOMIC DNA]</scope>
    <source>
        <strain evidence="3 4">IMCC9719</strain>
    </source>
</reference>
<evidence type="ECO:0000313" key="3">
    <source>
        <dbReference type="EMBL" id="PWQ96750.1"/>
    </source>
</evidence>
<keyword evidence="1" id="KW-1133">Transmembrane helix</keyword>
<sequence length="359" mass="42002">MLDTDNEQLKAALNKLDLSKFRPSFRESFFYVLLDILLLSLTLIAVYSVTTSGYYFISLLLSLFAGNLFFSLFVLGHDCGHGSFSKHKTVNNVVGFCLHQFILTPYWAWKKSHHRHHMFTGDIERDESFVPITQDNAESVLGVEKGNKKSFFVVRLFNLITLITGISFHVYTVYNPFTKCSHFLPNKVFLKESDNKWIYLGTAVAVLSLSVLVYLTFKQPIMMFFMYWLPFMVCYHILIFVTLMQHHHPDDSKWYYSQDWTRLKGALNTFDYRYGALNIIVSKLHHNIANFHVIHHIFASIPHYKIEAATKDLVGKIDANYEPKQFSYSNYIRIIWSCNYVDNHSSEQKHYPMKSFEEL</sequence>
<feature type="domain" description="Fatty acid desaturase" evidence="2">
    <location>
        <begin position="59"/>
        <end position="319"/>
    </location>
</feature>
<evidence type="ECO:0000259" key="2">
    <source>
        <dbReference type="Pfam" id="PF00487"/>
    </source>
</evidence>
<dbReference type="InterPro" id="IPR012171">
    <property type="entry name" value="Fatty_acid_desaturase"/>
</dbReference>
<organism evidence="3 4">
    <name type="scientific">Leucothrix arctica</name>
    <dbReference type="NCBI Taxonomy" id="1481894"/>
    <lineage>
        <taxon>Bacteria</taxon>
        <taxon>Pseudomonadati</taxon>
        <taxon>Pseudomonadota</taxon>
        <taxon>Gammaproteobacteria</taxon>
        <taxon>Thiotrichales</taxon>
        <taxon>Thiotrichaceae</taxon>
        <taxon>Leucothrix</taxon>
    </lineage>
</organism>
<dbReference type="RefSeq" id="WP_109822948.1">
    <property type="nucleotide sequence ID" value="NZ_QGKL01000026.1"/>
</dbReference>
<dbReference type="AlphaFoldDB" id="A0A317CKA4"/>
<dbReference type="GO" id="GO:0006629">
    <property type="term" value="P:lipid metabolic process"/>
    <property type="evidence" value="ECO:0007669"/>
    <property type="project" value="InterPro"/>
</dbReference>
<feature type="transmembrane region" description="Helical" evidence="1">
    <location>
        <begin position="55"/>
        <end position="76"/>
    </location>
</feature>
<accession>A0A317CKA4</accession>
<protein>
    <recommendedName>
        <fullName evidence="2">Fatty acid desaturase domain-containing protein</fullName>
    </recommendedName>
</protein>
<dbReference type="Proteomes" id="UP000245506">
    <property type="component" value="Unassembled WGS sequence"/>
</dbReference>
<feature type="transmembrane region" description="Helical" evidence="1">
    <location>
        <begin position="197"/>
        <end position="217"/>
    </location>
</feature>
<dbReference type="OrthoDB" id="9792534at2"/>
<evidence type="ECO:0000256" key="1">
    <source>
        <dbReference type="SAM" id="Phobius"/>
    </source>
</evidence>
<dbReference type="GO" id="GO:0016491">
    <property type="term" value="F:oxidoreductase activity"/>
    <property type="evidence" value="ECO:0007669"/>
    <property type="project" value="InterPro"/>
</dbReference>
<proteinExistence type="predicted"/>
<feature type="transmembrane region" description="Helical" evidence="1">
    <location>
        <begin position="156"/>
        <end position="177"/>
    </location>
</feature>
<name>A0A317CKA4_9GAMM</name>